<reference evidence="1 2" key="1">
    <citation type="submission" date="2020-03" db="EMBL/GenBank/DDBJ databases">
        <title>Dissostichus mawsoni Genome sequencing and assembly.</title>
        <authorList>
            <person name="Park H."/>
        </authorList>
    </citation>
    <scope>NUCLEOTIDE SEQUENCE [LARGE SCALE GENOMIC DNA]</scope>
    <source>
        <strain evidence="1">DM0001</strain>
        <tissue evidence="1">Muscle</tissue>
    </source>
</reference>
<accession>A0A7J5YX57</accession>
<comment type="caution">
    <text evidence="1">The sequence shown here is derived from an EMBL/GenBank/DDBJ whole genome shotgun (WGS) entry which is preliminary data.</text>
</comment>
<evidence type="ECO:0000313" key="2">
    <source>
        <dbReference type="Proteomes" id="UP000518266"/>
    </source>
</evidence>
<dbReference type="EMBL" id="JAAKFY010000008">
    <property type="protein sequence ID" value="KAF3853391.1"/>
    <property type="molecule type" value="Genomic_DNA"/>
</dbReference>
<dbReference type="PANTHER" id="PTHR32205:SF5">
    <property type="entry name" value="ARCHAEMETZINCIN-2"/>
    <property type="match status" value="1"/>
</dbReference>
<dbReference type="InterPro" id="IPR024079">
    <property type="entry name" value="MetalloPept_cat_dom_sf"/>
</dbReference>
<dbReference type="InterPro" id="IPR052009">
    <property type="entry name" value="Archaemetzincin"/>
</dbReference>
<protein>
    <submittedName>
        <fullName evidence="1">Uncharacterized protein</fullName>
    </submittedName>
</protein>
<gene>
    <name evidence="1" type="ORF">F7725_014079</name>
</gene>
<organism evidence="1 2">
    <name type="scientific">Dissostichus mawsoni</name>
    <name type="common">Antarctic cod</name>
    <dbReference type="NCBI Taxonomy" id="36200"/>
    <lineage>
        <taxon>Eukaryota</taxon>
        <taxon>Metazoa</taxon>
        <taxon>Chordata</taxon>
        <taxon>Craniata</taxon>
        <taxon>Vertebrata</taxon>
        <taxon>Euteleostomi</taxon>
        <taxon>Actinopterygii</taxon>
        <taxon>Neopterygii</taxon>
        <taxon>Teleostei</taxon>
        <taxon>Neoteleostei</taxon>
        <taxon>Acanthomorphata</taxon>
        <taxon>Eupercaria</taxon>
        <taxon>Perciformes</taxon>
        <taxon>Notothenioidei</taxon>
        <taxon>Nototheniidae</taxon>
        <taxon>Dissostichus</taxon>
    </lineage>
</organism>
<dbReference type="Gene3D" id="3.40.390.10">
    <property type="entry name" value="Collagenase (Catalytic Domain)"/>
    <property type="match status" value="1"/>
</dbReference>
<dbReference type="Proteomes" id="UP000518266">
    <property type="component" value="Unassembled WGS sequence"/>
</dbReference>
<dbReference type="OrthoDB" id="2365600at2759"/>
<name>A0A7J5YX57_DISMA</name>
<evidence type="ECO:0000313" key="1">
    <source>
        <dbReference type="EMBL" id="KAF3853391.1"/>
    </source>
</evidence>
<sequence>MMCVSSDLSLLPQVLSAYASVVEQTANANQLTTMNSRLRQYCQAFFYGLSVKLLPAVTVAETKCSFRVNSDSHNLQILTGELGVTCYSSCGVGNQAFCIVGITMINLYPKDSWNFVFGQASLSNVHWMEVDQTPEESSTCQSLLHYPKPTEAFQTSRLWLHTCLDILRE</sequence>
<dbReference type="GO" id="GO:0008237">
    <property type="term" value="F:metallopeptidase activity"/>
    <property type="evidence" value="ECO:0007669"/>
    <property type="project" value="InterPro"/>
</dbReference>
<proteinExistence type="predicted"/>
<keyword evidence="2" id="KW-1185">Reference proteome</keyword>
<dbReference type="PANTHER" id="PTHR32205">
    <property type="entry name" value="ARCHAEMETZINCIN-2-RELATED"/>
    <property type="match status" value="1"/>
</dbReference>
<dbReference type="AlphaFoldDB" id="A0A7J5YX57"/>